<evidence type="ECO:0000313" key="3">
    <source>
        <dbReference type="EMBL" id="NUY04802.1"/>
    </source>
</evidence>
<evidence type="ECO:0000256" key="1">
    <source>
        <dbReference type="ARBA" id="ARBA00006484"/>
    </source>
</evidence>
<dbReference type="PANTHER" id="PTHR43639">
    <property type="entry name" value="OXIDOREDUCTASE, SHORT-CHAIN DEHYDROGENASE/REDUCTASE FAMILY (AFU_ORTHOLOGUE AFUA_5G02870)"/>
    <property type="match status" value="1"/>
</dbReference>
<comment type="caution">
    <text evidence="3">The sequence shown here is derived from an EMBL/GenBank/DDBJ whole genome shotgun (WGS) entry which is preliminary data.</text>
</comment>
<dbReference type="AlphaFoldDB" id="A0A7Y6N289"/>
<dbReference type="InterPro" id="IPR036291">
    <property type="entry name" value="NAD(P)-bd_dom_sf"/>
</dbReference>
<organism evidence="3 4">
    <name type="scientific">Paraburkholderia youngii</name>
    <dbReference type="NCBI Taxonomy" id="2782701"/>
    <lineage>
        <taxon>Bacteria</taxon>
        <taxon>Pseudomonadati</taxon>
        <taxon>Pseudomonadota</taxon>
        <taxon>Betaproteobacteria</taxon>
        <taxon>Burkholderiales</taxon>
        <taxon>Burkholderiaceae</taxon>
        <taxon>Paraburkholderia</taxon>
    </lineage>
</organism>
<dbReference type="GO" id="GO:0016491">
    <property type="term" value="F:oxidoreductase activity"/>
    <property type="evidence" value="ECO:0007669"/>
    <property type="project" value="UniProtKB-KW"/>
</dbReference>
<gene>
    <name evidence="3" type="ORF">G5S42_35105</name>
</gene>
<proteinExistence type="inferred from homology"/>
<reference evidence="3 4" key="1">
    <citation type="submission" date="2020-02" db="EMBL/GenBank/DDBJ databases">
        <title>Paraburkholderia simonii sp. nov. and Paraburkholderia youngii sp. nov. Brazilian and Mexican Mimosa-associated rhizobia.</title>
        <authorList>
            <person name="Mavima L."/>
            <person name="Beukes C.W."/>
            <person name="Chan W.Y."/>
            <person name="Palmer M."/>
            <person name="De Meyer S.E."/>
            <person name="James E.K."/>
            <person name="Venter S.N."/>
            <person name="Steenkamp E.T."/>
        </authorList>
    </citation>
    <scope>NUCLEOTIDE SEQUENCE [LARGE SCALE GENOMIC DNA]</scope>
    <source>
        <strain evidence="3 4">JPY169</strain>
    </source>
</reference>
<accession>A0A7Y6N289</accession>
<sequence length="284" mass="30397">MIESDSDHGGSSRRAVLVTGAARRIGRALALGFAARGWDVAVHYHESKQEARQVVDHIKLQGRRSVALCADLAIEEQVKQLVPACVKAFGRLDCVLNCASRFDEDTAQTFDYARLLELMAINVAAPLALARGLFEVVPDSAVSDEAKRGVVVNVLDQKLFNMNPDYISYTATKAALANATVALAQALAPKIRVVGLAPGLTLVSGDQTQAQFDTVHKMTPLLRGSRPEDIVEAAAYLANAHGVTGTTLVVDGGQHLVSSPRDVMFMDSVSKGRTAAECLFADRL</sequence>
<protein>
    <submittedName>
        <fullName evidence="3">SDR family oxidoreductase</fullName>
    </submittedName>
</protein>
<evidence type="ECO:0000313" key="4">
    <source>
        <dbReference type="Proteomes" id="UP000594380"/>
    </source>
</evidence>
<dbReference type="EMBL" id="JAALDK010000002">
    <property type="protein sequence ID" value="NUY04802.1"/>
    <property type="molecule type" value="Genomic_DNA"/>
</dbReference>
<dbReference type="RefSeq" id="WP_176111307.1">
    <property type="nucleotide sequence ID" value="NZ_JAALDK010000002.1"/>
</dbReference>
<dbReference type="GeneID" id="301105579"/>
<comment type="similarity">
    <text evidence="1">Belongs to the short-chain dehydrogenases/reductases (SDR) family.</text>
</comment>
<dbReference type="Proteomes" id="UP000594380">
    <property type="component" value="Unassembled WGS sequence"/>
</dbReference>
<keyword evidence="2" id="KW-0560">Oxidoreductase</keyword>
<evidence type="ECO:0000256" key="2">
    <source>
        <dbReference type="ARBA" id="ARBA00023002"/>
    </source>
</evidence>
<dbReference type="PRINTS" id="PR00081">
    <property type="entry name" value="GDHRDH"/>
</dbReference>
<dbReference type="InterPro" id="IPR002347">
    <property type="entry name" value="SDR_fam"/>
</dbReference>
<dbReference type="NCBIfam" id="NF006597">
    <property type="entry name" value="PRK09134.1"/>
    <property type="match status" value="1"/>
</dbReference>
<dbReference type="Gene3D" id="3.40.50.720">
    <property type="entry name" value="NAD(P)-binding Rossmann-like Domain"/>
    <property type="match status" value="1"/>
</dbReference>
<dbReference type="SUPFAM" id="SSF51735">
    <property type="entry name" value="NAD(P)-binding Rossmann-fold domains"/>
    <property type="match status" value="1"/>
</dbReference>
<dbReference type="Pfam" id="PF13561">
    <property type="entry name" value="adh_short_C2"/>
    <property type="match status" value="1"/>
</dbReference>
<name>A0A7Y6N289_9BURK</name>
<dbReference type="PANTHER" id="PTHR43639:SF1">
    <property type="entry name" value="SHORT-CHAIN DEHYDROGENASE_REDUCTASE FAMILY PROTEIN"/>
    <property type="match status" value="1"/>
</dbReference>